<feature type="transmembrane region" description="Helical" evidence="8">
    <location>
        <begin position="475"/>
        <end position="500"/>
    </location>
</feature>
<protein>
    <submittedName>
        <fullName evidence="10 11">Prominin-like protein isoform X1</fullName>
    </submittedName>
</protein>
<feature type="compositionally biased region" description="Basic and acidic residues" evidence="7">
    <location>
        <begin position="898"/>
        <end position="918"/>
    </location>
</feature>
<dbReference type="GeneID" id="108568429"/>
<evidence type="ECO:0000256" key="5">
    <source>
        <dbReference type="ARBA" id="ARBA00023136"/>
    </source>
</evidence>
<organism evidence="9 11">
    <name type="scientific">Nicrophorus vespilloides</name>
    <name type="common">Boreal carrion beetle</name>
    <dbReference type="NCBI Taxonomy" id="110193"/>
    <lineage>
        <taxon>Eukaryota</taxon>
        <taxon>Metazoa</taxon>
        <taxon>Ecdysozoa</taxon>
        <taxon>Arthropoda</taxon>
        <taxon>Hexapoda</taxon>
        <taxon>Insecta</taxon>
        <taxon>Pterygota</taxon>
        <taxon>Neoptera</taxon>
        <taxon>Endopterygota</taxon>
        <taxon>Coleoptera</taxon>
        <taxon>Polyphaga</taxon>
        <taxon>Staphyliniformia</taxon>
        <taxon>Silphidae</taxon>
        <taxon>Nicrophorinae</taxon>
        <taxon>Nicrophorus</taxon>
    </lineage>
</organism>
<dbReference type="Proteomes" id="UP000695000">
    <property type="component" value="Unplaced"/>
</dbReference>
<feature type="region of interest" description="Disordered" evidence="7">
    <location>
        <begin position="1"/>
        <end position="23"/>
    </location>
</feature>
<dbReference type="Pfam" id="PF05478">
    <property type="entry name" value="Prominin"/>
    <property type="match status" value="1"/>
</dbReference>
<dbReference type="PANTHER" id="PTHR22730">
    <property type="entry name" value="PROMININ PROM PROTEIN"/>
    <property type="match status" value="1"/>
</dbReference>
<evidence type="ECO:0000256" key="1">
    <source>
        <dbReference type="ARBA" id="ARBA00004141"/>
    </source>
</evidence>
<comment type="similarity">
    <text evidence="2">Belongs to the prominin family.</text>
</comment>
<feature type="compositionally biased region" description="Basic residues" evidence="7">
    <location>
        <begin position="881"/>
        <end position="892"/>
    </location>
</feature>
<reference evidence="10 11" key="1">
    <citation type="submission" date="2025-05" db="UniProtKB">
        <authorList>
            <consortium name="RefSeq"/>
        </authorList>
    </citation>
    <scope>IDENTIFICATION</scope>
    <source>
        <tissue evidence="10 11">Whole Larva</tissue>
    </source>
</reference>
<dbReference type="RefSeq" id="XP_017784993.1">
    <property type="nucleotide sequence ID" value="XM_017929504.1"/>
</dbReference>
<feature type="region of interest" description="Disordered" evidence="7">
    <location>
        <begin position="878"/>
        <end position="958"/>
    </location>
</feature>
<keyword evidence="5 8" id="KW-0472">Membrane</keyword>
<comment type="subcellular location">
    <subcellularLocation>
        <location evidence="1">Membrane</location>
        <topology evidence="1">Multi-pass membrane protein</topology>
    </subcellularLocation>
</comment>
<keyword evidence="3 8" id="KW-0812">Transmembrane</keyword>
<evidence type="ECO:0000313" key="9">
    <source>
        <dbReference type="Proteomes" id="UP000695000"/>
    </source>
</evidence>
<feature type="transmembrane region" description="Helical" evidence="8">
    <location>
        <begin position="28"/>
        <end position="50"/>
    </location>
</feature>
<feature type="transmembrane region" description="Helical" evidence="8">
    <location>
        <begin position="827"/>
        <end position="849"/>
    </location>
</feature>
<keyword evidence="6" id="KW-0325">Glycoprotein</keyword>
<gene>
    <name evidence="10 11" type="primary">LOC108568429</name>
</gene>
<keyword evidence="9" id="KW-1185">Reference proteome</keyword>
<dbReference type="InterPro" id="IPR008795">
    <property type="entry name" value="Prominin"/>
</dbReference>
<evidence type="ECO:0000256" key="4">
    <source>
        <dbReference type="ARBA" id="ARBA00022989"/>
    </source>
</evidence>
<evidence type="ECO:0000256" key="7">
    <source>
        <dbReference type="SAM" id="MobiDB-lite"/>
    </source>
</evidence>
<name>A0ABM1NDU4_NICVS</name>
<dbReference type="PANTHER" id="PTHR22730:SF1">
    <property type="entry name" value="PROMININ-LIKE PROTEIN"/>
    <property type="match status" value="1"/>
</dbReference>
<evidence type="ECO:0000256" key="6">
    <source>
        <dbReference type="ARBA" id="ARBA00023180"/>
    </source>
</evidence>
<evidence type="ECO:0000313" key="11">
    <source>
        <dbReference type="RefSeq" id="XP_017784994.1"/>
    </source>
</evidence>
<feature type="compositionally biased region" description="Low complexity" evidence="7">
    <location>
        <begin position="13"/>
        <end position="23"/>
    </location>
</feature>
<evidence type="ECO:0000256" key="2">
    <source>
        <dbReference type="ARBA" id="ARBA00006058"/>
    </source>
</evidence>
<evidence type="ECO:0000313" key="10">
    <source>
        <dbReference type="RefSeq" id="XP_017784993.1"/>
    </source>
</evidence>
<proteinExistence type="inferred from homology"/>
<dbReference type="RefSeq" id="XP_017784994.1">
    <property type="nucleotide sequence ID" value="XM_017929505.1"/>
</dbReference>
<evidence type="ECO:0000256" key="3">
    <source>
        <dbReference type="ARBA" id="ARBA00022692"/>
    </source>
</evidence>
<sequence>MKRLKKRDGEVSPTTTTKKMTSPNSNRVNLNCFTMVLTCTFLLGLMHLTVGERMSNIVLVSRDLNKALMEVLAGITDINYTEIQTRNDYNSSTYFNPRGMAVLYNITTKYIKAISINFLPTDLISFEEDGKINITDDYQKILLNYWPLITFLVVLVAFALFMPICGLCFWCCRCCGNCGATTKSYDKKSDLCKKLIFATLLIGLGTLILFGVVCAFVTNQHMQDGTESLTKNLRISVDDTNSYIHSTKDQINVLLDANFAQFSDALFDTLNNASSILFEKLTEVSKAASIKDAGKMIDTLKTVKANLKKIKVLTNELRVDASQLNDAMRKLKKDLFAALKTCEQESDCSQLLENYVSKLGTTIDFDSFLDRYFPRIPDMTSSINKLDKDLDQQFVESISKGITELNGIQTNIESKLTTKLDDLKKAVKDSGDDIKKQSTDITKSMDETASKLNKATKKALNVADKYIKEYSKYRFYIGLGVSVVLLLIALCISLGLVCGICGKKASDIDDDCCNKGAGSKFLIIGVAIMFLSAFFLVIVLLAHFIAVVPHRMVCEPMRDPQMNEVLIFLDKAIRWDKNIGLNITLQKMIPDCYNNKSAYHVFNLKEKFDLEKIGDFIHDFQIDELLNQLEKELQIDGVTLLKDEDLDKLQKLTLENNFSKVISELSINFTNVDLGEFSNAIDVVIKNLKEKGETEIVTSLTTIKLHIDTYIEKVFNPMKKHADEVINLANTTDYAMRFGKDSFEEAIKDLVDNIKYAQDYLTNNGTIEIKSITKQFSTTILDQAKNYTTRIIYHFEQKIGDCGPVALVLNGTLTATCDNILAPMNGFWFSIFWCLVLFIPTIIISVKLASVYQKRDQYRACESDYLYDAFDRESVPLARTKANKKKQKKKRGDNRAYMPDRDRRHDYPGGSHHEDTRYADMAPKNYGDFPNGGPPQYERAPTEYERPPPYYYQGSGDH</sequence>
<accession>A0ABM1NDU4</accession>
<dbReference type="SUPFAM" id="SSF58100">
    <property type="entry name" value="Bacterial hemolysins"/>
    <property type="match status" value="1"/>
</dbReference>
<feature type="transmembrane region" description="Helical" evidence="8">
    <location>
        <begin position="145"/>
        <end position="174"/>
    </location>
</feature>
<feature type="transmembrane region" description="Helical" evidence="8">
    <location>
        <begin position="195"/>
        <end position="218"/>
    </location>
</feature>
<evidence type="ECO:0000256" key="8">
    <source>
        <dbReference type="SAM" id="Phobius"/>
    </source>
</evidence>
<feature type="transmembrane region" description="Helical" evidence="8">
    <location>
        <begin position="521"/>
        <end position="548"/>
    </location>
</feature>
<keyword evidence="4 8" id="KW-1133">Transmembrane helix</keyword>